<reference evidence="2 3" key="1">
    <citation type="journal article" date="2021" name="Elife">
        <title>Chloroplast acquisition without the gene transfer in kleptoplastic sea slugs, Plakobranchus ocellatus.</title>
        <authorList>
            <person name="Maeda T."/>
            <person name="Takahashi S."/>
            <person name="Yoshida T."/>
            <person name="Shimamura S."/>
            <person name="Takaki Y."/>
            <person name="Nagai Y."/>
            <person name="Toyoda A."/>
            <person name="Suzuki Y."/>
            <person name="Arimoto A."/>
            <person name="Ishii H."/>
            <person name="Satoh N."/>
            <person name="Nishiyama T."/>
            <person name="Hasebe M."/>
            <person name="Maruyama T."/>
            <person name="Minagawa J."/>
            <person name="Obokata J."/>
            <person name="Shigenobu S."/>
        </authorList>
    </citation>
    <scope>NUCLEOTIDE SEQUENCE [LARGE SCALE GENOMIC DNA]</scope>
</reference>
<accession>A0AAV4BE34</accession>
<organism evidence="2 3">
    <name type="scientific">Plakobranchus ocellatus</name>
    <dbReference type="NCBI Taxonomy" id="259542"/>
    <lineage>
        <taxon>Eukaryota</taxon>
        <taxon>Metazoa</taxon>
        <taxon>Spiralia</taxon>
        <taxon>Lophotrochozoa</taxon>
        <taxon>Mollusca</taxon>
        <taxon>Gastropoda</taxon>
        <taxon>Heterobranchia</taxon>
        <taxon>Euthyneura</taxon>
        <taxon>Panpulmonata</taxon>
        <taxon>Sacoglossa</taxon>
        <taxon>Placobranchoidea</taxon>
        <taxon>Plakobranchidae</taxon>
        <taxon>Plakobranchus</taxon>
    </lineage>
</organism>
<evidence type="ECO:0000313" key="3">
    <source>
        <dbReference type="Proteomes" id="UP000735302"/>
    </source>
</evidence>
<sequence>MENRRRSSEIPTIWDELVFTRSEKDQDEPVFTRSEKDPGLSNPADSKSIICIRSGCHVAKSRFVPTGRQAKVAYDANRKLKWCNILGLAKWREAKGKEEKRNKRRCVCEWGNLRVQDYKGLRYEKAGFTLLTKTLVRADLNAPVVLYSISRPSQISSAILYPVTHQRTSLSKSPPCPAATATSVPASMKAISLSRSPWSPVAPNTGSKPDDARQLEHRAATRLSSHLLLSPPLPLSSPNDHLITRDGFSAYPWTRQILITSPQWHLLKLGVSGCARLFGQLLLWPLQLSSAGRLD</sequence>
<proteinExistence type="predicted"/>
<dbReference type="Proteomes" id="UP000735302">
    <property type="component" value="Unassembled WGS sequence"/>
</dbReference>
<dbReference type="EMBL" id="BLXT01004727">
    <property type="protein sequence ID" value="GFO17056.1"/>
    <property type="molecule type" value="Genomic_DNA"/>
</dbReference>
<dbReference type="AlphaFoldDB" id="A0AAV4BE34"/>
<keyword evidence="3" id="KW-1185">Reference proteome</keyword>
<protein>
    <submittedName>
        <fullName evidence="2">Uncharacterized protein</fullName>
    </submittedName>
</protein>
<name>A0AAV4BE34_9GAST</name>
<comment type="caution">
    <text evidence="2">The sequence shown here is derived from an EMBL/GenBank/DDBJ whole genome shotgun (WGS) entry which is preliminary data.</text>
</comment>
<evidence type="ECO:0000313" key="2">
    <source>
        <dbReference type="EMBL" id="GFO17056.1"/>
    </source>
</evidence>
<evidence type="ECO:0000256" key="1">
    <source>
        <dbReference type="SAM" id="MobiDB-lite"/>
    </source>
</evidence>
<feature type="region of interest" description="Disordered" evidence="1">
    <location>
        <begin position="20"/>
        <end position="43"/>
    </location>
</feature>
<gene>
    <name evidence="2" type="ORF">PoB_004356100</name>
</gene>